<evidence type="ECO:0000313" key="2">
    <source>
        <dbReference type="Proteomes" id="UP000285456"/>
    </source>
</evidence>
<protein>
    <submittedName>
        <fullName evidence="1">Uncharacterized protein</fullName>
    </submittedName>
</protein>
<gene>
    <name evidence="1" type="ORF">D1B32_12230</name>
</gene>
<reference evidence="1 2" key="1">
    <citation type="journal article" date="2007" name="Int. J. Syst. Evol. Microbiol.">
        <title>Oceanobacillus profundus sp. nov., isolated from a deep-sea sediment core.</title>
        <authorList>
            <person name="Kim Y.G."/>
            <person name="Choi D.H."/>
            <person name="Hyun S."/>
            <person name="Cho B.C."/>
        </authorList>
    </citation>
    <scope>NUCLEOTIDE SEQUENCE [LARGE SCALE GENOMIC DNA]</scope>
    <source>
        <strain evidence="1 2">DSM 18246</strain>
    </source>
</reference>
<sequence length="238" mass="27971">MALPLKEIEEFKTKYEDIYEITIGDKEGEFSYTFIYRLIGKKEYNDIMDDEVDILQSQERVCNLCILYPEYDFTEGLAGIAEVLSNHIIHSSSLMQGQQVELLSNYREEMMIFDYQIDCIIHEAFPEYPIEEIGNWTIDKTMYYLSRAEYILKELRGVPLQYIPQEEAIPQEQQYQNTFHANKNDVSPSQMEDEGLKLIMENETKKGKQINTELSNVNDMMPELSWFASEENLKGEFD</sequence>
<dbReference type="RefSeq" id="WP_118889555.1">
    <property type="nucleotide sequence ID" value="NZ_PHUT01000007.1"/>
</dbReference>
<dbReference type="AlphaFoldDB" id="A0A417YGQ7"/>
<dbReference type="Proteomes" id="UP000285456">
    <property type="component" value="Unassembled WGS sequence"/>
</dbReference>
<evidence type="ECO:0000313" key="1">
    <source>
        <dbReference type="EMBL" id="RHW31997.1"/>
    </source>
</evidence>
<proteinExistence type="predicted"/>
<keyword evidence="2" id="KW-1185">Reference proteome</keyword>
<organism evidence="1 2">
    <name type="scientific">Oceanobacillus profundus</name>
    <dbReference type="NCBI Taxonomy" id="372463"/>
    <lineage>
        <taxon>Bacteria</taxon>
        <taxon>Bacillati</taxon>
        <taxon>Bacillota</taxon>
        <taxon>Bacilli</taxon>
        <taxon>Bacillales</taxon>
        <taxon>Bacillaceae</taxon>
        <taxon>Oceanobacillus</taxon>
    </lineage>
</organism>
<dbReference type="OrthoDB" id="2974447at2"/>
<accession>A0A417YGQ7</accession>
<dbReference type="EMBL" id="QWEH01000007">
    <property type="protein sequence ID" value="RHW31997.1"/>
    <property type="molecule type" value="Genomic_DNA"/>
</dbReference>
<name>A0A417YGQ7_9BACI</name>
<comment type="caution">
    <text evidence="1">The sequence shown here is derived from an EMBL/GenBank/DDBJ whole genome shotgun (WGS) entry which is preliminary data.</text>
</comment>